<evidence type="ECO:0000313" key="2">
    <source>
        <dbReference type="Proteomes" id="UP001164539"/>
    </source>
</evidence>
<reference evidence="1 2" key="1">
    <citation type="journal article" date="2023" name="Science">
        <title>Complex scaffold remodeling in plant triterpene biosynthesis.</title>
        <authorList>
            <person name="De La Pena R."/>
            <person name="Hodgson H."/>
            <person name="Liu J.C."/>
            <person name="Stephenson M.J."/>
            <person name="Martin A.C."/>
            <person name="Owen C."/>
            <person name="Harkess A."/>
            <person name="Leebens-Mack J."/>
            <person name="Jimenez L.E."/>
            <person name="Osbourn A."/>
            <person name="Sattely E.S."/>
        </authorList>
    </citation>
    <scope>NUCLEOTIDE SEQUENCE [LARGE SCALE GENOMIC DNA]</scope>
    <source>
        <strain evidence="2">cv. JPN11</strain>
        <tissue evidence="1">Leaf</tissue>
    </source>
</reference>
<keyword evidence="1" id="KW-0808">Transferase</keyword>
<keyword evidence="1" id="KW-0675">Receptor</keyword>
<evidence type="ECO:0000313" key="1">
    <source>
        <dbReference type="EMBL" id="KAJ4723868.1"/>
    </source>
</evidence>
<dbReference type="Proteomes" id="UP001164539">
    <property type="component" value="Chromosome 3"/>
</dbReference>
<sequence length="1080" mass="121087">MGSLNYNIIVFSLVSLILFPWLNFSLHVSSNSAEEAHALFKWKTSLDQNQNRSLLPSWTLHPVNSTKISPCSWFGIRCNRVGRVLGINLTTADLKGKLDEFSFSSFPHLTYLDFSNNGFFGIIPPQIGNLTKLKYLNLSVNLLSGKIPLEITQLTLLKVLCIAENQLQGSIPRQVGHLKSLLDLDLSRNRLSGVIPPSIGNLSNLQILYLPYNELFGYVPYEIGFLKSVFDLELNNNKLSGPIPYSFSNLSDLTTLYLFNNSLSGPIPPFIINFKSLSDLQLDRNHLNGVIPPLIGNLSNLKILSLCENKLSGYIPQEIGNLKLNFLALEKNQFIGYLPRNICQSGSLKKLILSNNHFVGSIPESLRDCQSLIRFRLQHNHLSGNISEDLGMYPNLTFLDLSDNNFYGEISSIWENCPKLGTLNISINNITGAISPKIGNSSHLHELDLSFNHIVGEIPFELGKLSNLNKLVFRENKLSGHLSQALGFLTELEYLDLSVNRLSYSIPQCVGNLRKLHYLNLSNNQFSQEIPDELEKMIQLSDLDLSHNFLIGEIRPQICGLQSLEHLNLSHNDLSGLIPRCFEEMHGLSRIDISYNDLQGPIPNSTAFRDAPIEELQGNKRLCGDVKGLSSCEAYHLHKKSLKKKWLVIVLSPLGSICIFFVIITLFFLSRQRQRCSTEQNSSHVNNLGFRSVLTFDGKVMYEEIVTATNDFDDRYCIGKGGRTSVYKAELPSGDIIAVKKFHSPLPDEITNQQEFLNEIKALTEIRHRNIVKFYGFCSHPQYSFLVYEYLERGSLATILSSDAAANEFDWKMRMNVLKGVADALSYLHHDCFPPIVHRDLSSNNVLLNMEFVAHVSDFGTAKFLKPDSANWSEIAGTHGYIAPELAYTMQVTEKCDVYSFGVLALEVIKGKHPGDFLASLSSSSSSMNLALDEMLDTRLQHPSRYIQGKLISILEVAFLCIDKRPECRPIMKEASRVKISDVTYEDIHGIPATEVAIKFDCSSKNPCSAINLEDVKLTYKIQPAEASFGHADGTAVTWACGSAVHWASVELGSAIELMSKTSRKFILQQMISYNVLYEF</sequence>
<comment type="caution">
    <text evidence="1">The sequence shown here is derived from an EMBL/GenBank/DDBJ whole genome shotgun (WGS) entry which is preliminary data.</text>
</comment>
<proteinExistence type="predicted"/>
<accession>A0ACC1YL45</accession>
<keyword evidence="2" id="KW-1185">Reference proteome</keyword>
<organism evidence="1 2">
    <name type="scientific">Melia azedarach</name>
    <name type="common">Chinaberry tree</name>
    <dbReference type="NCBI Taxonomy" id="155640"/>
    <lineage>
        <taxon>Eukaryota</taxon>
        <taxon>Viridiplantae</taxon>
        <taxon>Streptophyta</taxon>
        <taxon>Embryophyta</taxon>
        <taxon>Tracheophyta</taxon>
        <taxon>Spermatophyta</taxon>
        <taxon>Magnoliopsida</taxon>
        <taxon>eudicotyledons</taxon>
        <taxon>Gunneridae</taxon>
        <taxon>Pentapetalae</taxon>
        <taxon>rosids</taxon>
        <taxon>malvids</taxon>
        <taxon>Sapindales</taxon>
        <taxon>Meliaceae</taxon>
        <taxon>Melia</taxon>
    </lineage>
</organism>
<keyword evidence="1" id="KW-0418">Kinase</keyword>
<protein>
    <submittedName>
        <fullName evidence="1">Receptor protein kinase</fullName>
    </submittedName>
</protein>
<gene>
    <name evidence="1" type="ORF">OWV82_007189</name>
</gene>
<dbReference type="EMBL" id="CM051396">
    <property type="protein sequence ID" value="KAJ4723868.1"/>
    <property type="molecule type" value="Genomic_DNA"/>
</dbReference>
<name>A0ACC1YL45_MELAZ</name>